<organism evidence="7 8">
    <name type="scientific">Cinnamomum micranthum f. kanehirae</name>
    <dbReference type="NCBI Taxonomy" id="337451"/>
    <lineage>
        <taxon>Eukaryota</taxon>
        <taxon>Viridiplantae</taxon>
        <taxon>Streptophyta</taxon>
        <taxon>Embryophyta</taxon>
        <taxon>Tracheophyta</taxon>
        <taxon>Spermatophyta</taxon>
        <taxon>Magnoliopsida</taxon>
        <taxon>Magnoliidae</taxon>
        <taxon>Laurales</taxon>
        <taxon>Lauraceae</taxon>
        <taxon>Cinnamomum</taxon>
    </lineage>
</organism>
<dbReference type="Pfam" id="PF01554">
    <property type="entry name" value="MatE"/>
    <property type="match status" value="2"/>
</dbReference>
<feature type="transmembrane region" description="Helical" evidence="6">
    <location>
        <begin position="250"/>
        <end position="278"/>
    </location>
</feature>
<dbReference type="GO" id="GO:0042910">
    <property type="term" value="F:xenobiotic transmembrane transporter activity"/>
    <property type="evidence" value="ECO:0007669"/>
    <property type="project" value="InterPro"/>
</dbReference>
<gene>
    <name evidence="7" type="ORF">CKAN_00323600</name>
</gene>
<feature type="transmembrane region" description="Helical" evidence="6">
    <location>
        <begin position="179"/>
        <end position="198"/>
    </location>
</feature>
<dbReference type="NCBIfam" id="TIGR00797">
    <property type="entry name" value="matE"/>
    <property type="match status" value="1"/>
</dbReference>
<comment type="subcellular location">
    <subcellularLocation>
        <location evidence="1">Membrane</location>
        <topology evidence="1">Multi-pass membrane protein</topology>
    </subcellularLocation>
</comment>
<dbReference type="EMBL" id="QPKB01000001">
    <property type="protein sequence ID" value="RWR74883.1"/>
    <property type="molecule type" value="Genomic_DNA"/>
</dbReference>
<feature type="transmembrane region" description="Helical" evidence="6">
    <location>
        <begin position="328"/>
        <end position="349"/>
    </location>
</feature>
<dbReference type="AlphaFoldDB" id="A0A443N8Q3"/>
<feature type="transmembrane region" description="Helical" evidence="6">
    <location>
        <begin position="73"/>
        <end position="92"/>
    </location>
</feature>
<name>A0A443N8Q3_9MAGN</name>
<evidence type="ECO:0000313" key="7">
    <source>
        <dbReference type="EMBL" id="RWR74883.1"/>
    </source>
</evidence>
<keyword evidence="8" id="KW-1185">Reference proteome</keyword>
<keyword evidence="3 6" id="KW-0812">Transmembrane</keyword>
<proteinExistence type="inferred from homology"/>
<comment type="similarity">
    <text evidence="2 6">Belongs to the multi antimicrobial extrusion (MATE) (TC 2.A.66.1) family.</text>
</comment>
<keyword evidence="5 6" id="KW-0472">Membrane</keyword>
<feature type="transmembrane region" description="Helical" evidence="6">
    <location>
        <begin position="30"/>
        <end position="53"/>
    </location>
</feature>
<protein>
    <recommendedName>
        <fullName evidence="6">Protein DETOXIFICATION</fullName>
    </recommendedName>
    <alternativeName>
        <fullName evidence="6">Multidrug and toxic compound extrusion protein</fullName>
    </alternativeName>
</protein>
<evidence type="ECO:0000256" key="3">
    <source>
        <dbReference type="ARBA" id="ARBA00022692"/>
    </source>
</evidence>
<evidence type="ECO:0000256" key="6">
    <source>
        <dbReference type="RuleBase" id="RU004914"/>
    </source>
</evidence>
<feature type="transmembrane region" description="Helical" evidence="6">
    <location>
        <begin position="284"/>
        <end position="307"/>
    </location>
</feature>
<feature type="transmembrane region" description="Helical" evidence="6">
    <location>
        <begin position="146"/>
        <end position="167"/>
    </location>
</feature>
<accession>A0A443N8Q3</accession>
<evidence type="ECO:0000256" key="2">
    <source>
        <dbReference type="ARBA" id="ARBA00010199"/>
    </source>
</evidence>
<dbReference type="InterPro" id="IPR002528">
    <property type="entry name" value="MATE_fam"/>
</dbReference>
<dbReference type="GO" id="GO:1990961">
    <property type="term" value="P:xenobiotic detoxification by transmembrane export across the plasma membrane"/>
    <property type="evidence" value="ECO:0007669"/>
    <property type="project" value="InterPro"/>
</dbReference>
<dbReference type="PANTHER" id="PTHR11206">
    <property type="entry name" value="MULTIDRUG RESISTANCE PROTEIN"/>
    <property type="match status" value="1"/>
</dbReference>
<dbReference type="OrthoDB" id="2126698at2759"/>
<dbReference type="GO" id="GO:0015297">
    <property type="term" value="F:antiporter activity"/>
    <property type="evidence" value="ECO:0007669"/>
    <property type="project" value="InterPro"/>
</dbReference>
<feature type="transmembrane region" description="Helical" evidence="6">
    <location>
        <begin position="403"/>
        <end position="425"/>
    </location>
</feature>
<dbReference type="CDD" id="cd13132">
    <property type="entry name" value="MATE_eukaryotic"/>
    <property type="match status" value="1"/>
</dbReference>
<reference evidence="7 8" key="1">
    <citation type="journal article" date="2019" name="Nat. Plants">
        <title>Stout camphor tree genome fills gaps in understanding of flowering plant genome evolution.</title>
        <authorList>
            <person name="Chaw S.M."/>
            <person name="Liu Y.C."/>
            <person name="Wu Y.W."/>
            <person name="Wang H.Y."/>
            <person name="Lin C.I."/>
            <person name="Wu C.S."/>
            <person name="Ke H.M."/>
            <person name="Chang L.Y."/>
            <person name="Hsu C.Y."/>
            <person name="Yang H.T."/>
            <person name="Sudianto E."/>
            <person name="Hsu M.H."/>
            <person name="Wu K.P."/>
            <person name="Wang L.N."/>
            <person name="Leebens-Mack J.H."/>
            <person name="Tsai I.J."/>
        </authorList>
    </citation>
    <scope>NUCLEOTIDE SEQUENCE [LARGE SCALE GENOMIC DNA]</scope>
    <source>
        <strain evidence="8">cv. Chaw 1501</strain>
        <tissue evidence="7">Young leaves</tissue>
    </source>
</reference>
<evidence type="ECO:0000256" key="1">
    <source>
        <dbReference type="ARBA" id="ARBA00004141"/>
    </source>
</evidence>
<evidence type="ECO:0000313" key="8">
    <source>
        <dbReference type="Proteomes" id="UP000283530"/>
    </source>
</evidence>
<dbReference type="Proteomes" id="UP000283530">
    <property type="component" value="Unassembled WGS sequence"/>
</dbReference>
<evidence type="ECO:0000256" key="5">
    <source>
        <dbReference type="ARBA" id="ARBA00023136"/>
    </source>
</evidence>
<dbReference type="STRING" id="337451.A0A443N8Q3"/>
<dbReference type="InterPro" id="IPR045069">
    <property type="entry name" value="MATE_euk"/>
</dbReference>
<feature type="transmembrane region" description="Helical" evidence="6">
    <location>
        <begin position="437"/>
        <end position="457"/>
    </location>
</feature>
<comment type="caution">
    <text evidence="7">The sequence shown here is derived from an EMBL/GenBank/DDBJ whole genome shotgun (WGS) entry which is preliminary data.</text>
</comment>
<evidence type="ECO:0000256" key="4">
    <source>
        <dbReference type="ARBA" id="ARBA00022989"/>
    </source>
</evidence>
<dbReference type="GO" id="GO:0016020">
    <property type="term" value="C:membrane"/>
    <property type="evidence" value="ECO:0007669"/>
    <property type="project" value="UniProtKB-SubCell"/>
</dbReference>
<feature type="transmembrane region" description="Helical" evidence="6">
    <location>
        <begin position="113"/>
        <end position="134"/>
    </location>
</feature>
<sequence>MEENGVQDRLIGSENQEEYLKRRVLAELKVLWRIVFPAILSSTCSFGLFIVTQSFMGHISEVDLSAFALVQTLLLRFANGILLGMACSLETLCGQAFGAKQYHMMGIYMQRSWVVLTVTALILVPFFVFATPLLKLLGQTDELSERAGVIALWFIPILFYFIFNFTLQMYLQAQLKNAIIGWLSAGSFVLHVILSWVMVDKLNWGIAGAMGSMILTCWLSVIGELVYVFGGWCPETWSGFSKKAFSELWAVVKLSVSSGVMLCLELWYNSVLLLFAGFMKNATIAIAAFSICLNITAWVLMISLGFLTAASVRVSNELGRGNAKAAKFAIKVVFSTSLAIGLVFFILFLSMGNVISYAFTSSVAVAKVVSNLSVLLSITVLLNSIQPVFNGVAIGAGWQSIGAYVNIGCYYVIGIPLGLILAYVADLEVNVSNSGNRGIWIGMTCGIAAQSIALLFITGRTNWDQQVVNTSARLDGWLSRETDNKTSTSQNG</sequence>
<feature type="transmembrane region" description="Helical" evidence="6">
    <location>
        <begin position="204"/>
        <end position="229"/>
    </location>
</feature>
<keyword evidence="4 6" id="KW-1133">Transmembrane helix</keyword>